<evidence type="ECO:0000313" key="3">
    <source>
        <dbReference type="Proteomes" id="UP000661077"/>
    </source>
</evidence>
<feature type="signal peptide" evidence="1">
    <location>
        <begin position="1"/>
        <end position="24"/>
    </location>
</feature>
<dbReference type="InterPro" id="IPR032710">
    <property type="entry name" value="NTF2-like_dom_sf"/>
</dbReference>
<feature type="chain" id="PRO_5046857206" description="Nuclear transport factor 2 family protein" evidence="1">
    <location>
        <begin position="25"/>
        <end position="154"/>
    </location>
</feature>
<evidence type="ECO:0008006" key="4">
    <source>
        <dbReference type="Google" id="ProtNLM"/>
    </source>
</evidence>
<keyword evidence="1" id="KW-0732">Signal</keyword>
<protein>
    <recommendedName>
        <fullName evidence="4">Nuclear transport factor 2 family protein</fullName>
    </recommendedName>
</protein>
<proteinExistence type="predicted"/>
<evidence type="ECO:0000313" key="2">
    <source>
        <dbReference type="EMBL" id="MBM0104378.1"/>
    </source>
</evidence>
<comment type="caution">
    <text evidence="2">The sequence shown here is derived from an EMBL/GenBank/DDBJ whole genome shotgun (WGS) entry which is preliminary data.</text>
</comment>
<keyword evidence="3" id="KW-1185">Reference proteome</keyword>
<name>A0ABS1WTV2_9GAMM</name>
<gene>
    <name evidence="2" type="ORF">JM946_06455</name>
</gene>
<dbReference type="RefSeq" id="WP_203166328.1">
    <property type="nucleotide sequence ID" value="NZ_JAEVLS010000001.1"/>
</dbReference>
<organism evidence="2 3">
    <name type="scientific">Steroidobacter gossypii</name>
    <dbReference type="NCBI Taxonomy" id="2805490"/>
    <lineage>
        <taxon>Bacteria</taxon>
        <taxon>Pseudomonadati</taxon>
        <taxon>Pseudomonadota</taxon>
        <taxon>Gammaproteobacteria</taxon>
        <taxon>Steroidobacterales</taxon>
        <taxon>Steroidobacteraceae</taxon>
        <taxon>Steroidobacter</taxon>
    </lineage>
</organism>
<evidence type="ECO:0000256" key="1">
    <source>
        <dbReference type="SAM" id="SignalP"/>
    </source>
</evidence>
<dbReference type="SUPFAM" id="SSF54427">
    <property type="entry name" value="NTF2-like"/>
    <property type="match status" value="1"/>
</dbReference>
<sequence length="154" mass="17269">MRIQRTVSQINVFALLFMSLGLLAACGDADSPEQQVRAVIEQMELAAENRDVGDVMEHVSEDYRGADGMGPEEVARYLRGYFIANQSIHLLTRIEDLTFPSEGEARAQVLVGMVGRDAAATRQWDLAADLHTFRIALRREAGDWKVTFVQVMRK</sequence>
<reference evidence="2 3" key="1">
    <citation type="journal article" date="2021" name="Int. J. Syst. Evol. Microbiol.">
        <title>Steroidobacter gossypii sp. nov., isolated from soil of cotton cropping field.</title>
        <authorList>
            <person name="Huang R."/>
            <person name="Yang S."/>
            <person name="Zhen C."/>
            <person name="Liu W."/>
        </authorList>
    </citation>
    <scope>NUCLEOTIDE SEQUENCE [LARGE SCALE GENOMIC DNA]</scope>
    <source>
        <strain evidence="2 3">S1-65</strain>
    </source>
</reference>
<dbReference type="Gene3D" id="3.10.450.50">
    <property type="match status" value="1"/>
</dbReference>
<accession>A0ABS1WTV2</accession>
<dbReference type="Proteomes" id="UP000661077">
    <property type="component" value="Unassembled WGS sequence"/>
</dbReference>
<dbReference type="EMBL" id="JAEVLS010000001">
    <property type="protein sequence ID" value="MBM0104378.1"/>
    <property type="molecule type" value="Genomic_DNA"/>
</dbReference>
<dbReference type="PROSITE" id="PS51257">
    <property type="entry name" value="PROKAR_LIPOPROTEIN"/>
    <property type="match status" value="1"/>
</dbReference>